<keyword evidence="2" id="KW-0347">Helicase</keyword>
<sequence length="162" mass="17554">MSLSISSLVLDPTPSSVGCLPNSAPTLRNVTGIFDHVCQINYAPDVMDISSCCKDGAEVRVQDNCTQYCEADVDQADEFRQCVVDKLDQDPVTSIAAYCELVNQASPSSTPDSSTTPSPNPTQSGDLPDTTGNAGNVYWSADKKIFYLYDRPIVIESFRKMA</sequence>
<dbReference type="AlphaFoldDB" id="A0A364N2R6"/>
<dbReference type="GO" id="GO:0004386">
    <property type="term" value="F:helicase activity"/>
    <property type="evidence" value="ECO:0007669"/>
    <property type="project" value="UniProtKB-KW"/>
</dbReference>
<evidence type="ECO:0000256" key="1">
    <source>
        <dbReference type="SAM" id="MobiDB-lite"/>
    </source>
</evidence>
<dbReference type="EC" id="3.6.1.15" evidence="2"/>
<dbReference type="EMBL" id="QGDH01000066">
    <property type="protein sequence ID" value="RAR10323.1"/>
    <property type="molecule type" value="Genomic_DNA"/>
</dbReference>
<name>A0A364N2R6_STELY</name>
<organism evidence="2 3">
    <name type="scientific">Stemphylium lycopersici</name>
    <name type="common">Tomato gray leaf spot disease fungus</name>
    <name type="synonym">Thyrospora lycopersici</name>
    <dbReference type="NCBI Taxonomy" id="183478"/>
    <lineage>
        <taxon>Eukaryota</taxon>
        <taxon>Fungi</taxon>
        <taxon>Dikarya</taxon>
        <taxon>Ascomycota</taxon>
        <taxon>Pezizomycotina</taxon>
        <taxon>Dothideomycetes</taxon>
        <taxon>Pleosporomycetidae</taxon>
        <taxon>Pleosporales</taxon>
        <taxon>Pleosporineae</taxon>
        <taxon>Pleosporaceae</taxon>
        <taxon>Stemphylium</taxon>
    </lineage>
</organism>
<feature type="region of interest" description="Disordered" evidence="1">
    <location>
        <begin position="105"/>
        <end position="131"/>
    </location>
</feature>
<dbReference type="OrthoDB" id="3693617at2759"/>
<keyword evidence="3" id="KW-1185">Reference proteome</keyword>
<reference evidence="3" key="1">
    <citation type="submission" date="2018-05" db="EMBL/GenBank/DDBJ databases">
        <title>Draft genome sequence of Stemphylium lycopersici strain CIDEFI 213.</title>
        <authorList>
            <person name="Medina R."/>
            <person name="Franco M.E.E."/>
            <person name="Lucentini C.G."/>
            <person name="Saparrat M.C.N."/>
            <person name="Balatti P.A."/>
        </authorList>
    </citation>
    <scope>NUCLEOTIDE SEQUENCE [LARGE SCALE GENOMIC DNA]</scope>
    <source>
        <strain evidence="3">CIDEFI 213</strain>
    </source>
</reference>
<keyword evidence="2" id="KW-0067">ATP-binding</keyword>
<comment type="caution">
    <text evidence="2">The sequence shown here is derived from an EMBL/GenBank/DDBJ whole genome shotgun (WGS) entry which is preliminary data.</text>
</comment>
<proteinExistence type="predicted"/>
<accession>A0A364N2R6</accession>
<keyword evidence="2" id="KW-0378">Hydrolase</keyword>
<dbReference type="Proteomes" id="UP000249619">
    <property type="component" value="Unassembled WGS sequence"/>
</dbReference>
<evidence type="ECO:0000313" key="3">
    <source>
        <dbReference type="Proteomes" id="UP000249619"/>
    </source>
</evidence>
<dbReference type="GO" id="GO:0017111">
    <property type="term" value="F:ribonucleoside triphosphate phosphatase activity"/>
    <property type="evidence" value="ECO:0007669"/>
    <property type="project" value="UniProtKB-EC"/>
</dbReference>
<keyword evidence="2" id="KW-0547">Nucleotide-binding</keyword>
<evidence type="ECO:0000313" key="2">
    <source>
        <dbReference type="EMBL" id="RAR10323.1"/>
    </source>
</evidence>
<feature type="compositionally biased region" description="Low complexity" evidence="1">
    <location>
        <begin position="106"/>
        <end position="124"/>
    </location>
</feature>
<protein>
    <submittedName>
        <fullName evidence="2">Recq family helicase</fullName>
        <ecNumber evidence="2">3.6.1.15</ecNumber>
    </submittedName>
</protein>
<gene>
    <name evidence="2" type="ORF">DDE83_005094</name>
</gene>